<feature type="transmembrane region" description="Helical" evidence="5">
    <location>
        <begin position="86"/>
        <end position="110"/>
    </location>
</feature>
<organism evidence="7">
    <name type="scientific">hydrothermal vent metagenome</name>
    <dbReference type="NCBI Taxonomy" id="652676"/>
    <lineage>
        <taxon>unclassified sequences</taxon>
        <taxon>metagenomes</taxon>
        <taxon>ecological metagenomes</taxon>
    </lineage>
</organism>
<feature type="domain" description="RDD" evidence="6">
    <location>
        <begin position="33"/>
        <end position="124"/>
    </location>
</feature>
<dbReference type="EMBL" id="UOGH01000180">
    <property type="protein sequence ID" value="VAX30853.1"/>
    <property type="molecule type" value="Genomic_DNA"/>
</dbReference>
<dbReference type="InterPro" id="IPR010432">
    <property type="entry name" value="RDD"/>
</dbReference>
<dbReference type="PANTHER" id="PTHR38480:SF1">
    <property type="entry name" value="SLR0254 PROTEIN"/>
    <property type="match status" value="1"/>
</dbReference>
<feature type="transmembrane region" description="Helical" evidence="5">
    <location>
        <begin position="18"/>
        <end position="42"/>
    </location>
</feature>
<evidence type="ECO:0000256" key="2">
    <source>
        <dbReference type="ARBA" id="ARBA00022692"/>
    </source>
</evidence>
<protein>
    <recommendedName>
        <fullName evidence="6">RDD domain-containing protein</fullName>
    </recommendedName>
</protein>
<proteinExistence type="predicted"/>
<evidence type="ECO:0000313" key="7">
    <source>
        <dbReference type="EMBL" id="VAX30853.1"/>
    </source>
</evidence>
<keyword evidence="4 5" id="KW-0472">Membrane</keyword>
<comment type="subcellular location">
    <subcellularLocation>
        <location evidence="1">Membrane</location>
        <topology evidence="1">Multi-pass membrane protein</topology>
    </subcellularLocation>
</comment>
<evidence type="ECO:0000256" key="1">
    <source>
        <dbReference type="ARBA" id="ARBA00004141"/>
    </source>
</evidence>
<sequence length="142" mass="15406">MVTPAGLLSRVVAKVIDLIVATIAVEILQKTGFFAGLVYILVSDGFFNGRSPGKMLLGLSVVRVDGGPCTVKESILRNLTIAFGFLLWRIPLIGWLLFLCVLAFEFIVLFGSDTNRRFGDEIAKTNVIESAGKKEQVAGSEE</sequence>
<accession>A0A3B1D248</accession>
<evidence type="ECO:0000256" key="4">
    <source>
        <dbReference type="ARBA" id="ARBA00023136"/>
    </source>
</evidence>
<dbReference type="PANTHER" id="PTHR38480">
    <property type="entry name" value="SLR0254 PROTEIN"/>
    <property type="match status" value="1"/>
</dbReference>
<gene>
    <name evidence="7" type="ORF">MNBD_NITROSPIRAE02-86</name>
</gene>
<dbReference type="Pfam" id="PF06271">
    <property type="entry name" value="RDD"/>
    <property type="match status" value="1"/>
</dbReference>
<dbReference type="GO" id="GO:0016020">
    <property type="term" value="C:membrane"/>
    <property type="evidence" value="ECO:0007669"/>
    <property type="project" value="UniProtKB-SubCell"/>
</dbReference>
<dbReference type="AlphaFoldDB" id="A0A3B1D248"/>
<evidence type="ECO:0000256" key="3">
    <source>
        <dbReference type="ARBA" id="ARBA00022989"/>
    </source>
</evidence>
<keyword evidence="2 5" id="KW-0812">Transmembrane</keyword>
<keyword evidence="3 5" id="KW-1133">Transmembrane helix</keyword>
<evidence type="ECO:0000256" key="5">
    <source>
        <dbReference type="SAM" id="Phobius"/>
    </source>
</evidence>
<reference evidence="7" key="1">
    <citation type="submission" date="2018-06" db="EMBL/GenBank/DDBJ databases">
        <authorList>
            <person name="Zhirakovskaya E."/>
        </authorList>
    </citation>
    <scope>NUCLEOTIDE SEQUENCE</scope>
</reference>
<name>A0A3B1D248_9ZZZZ</name>
<evidence type="ECO:0000259" key="6">
    <source>
        <dbReference type="Pfam" id="PF06271"/>
    </source>
</evidence>